<feature type="non-terminal residue" evidence="1">
    <location>
        <position position="1"/>
    </location>
</feature>
<accession>A0A0B6Y2Q4</accession>
<gene>
    <name evidence="1" type="primary">ORF11150</name>
</gene>
<dbReference type="EMBL" id="HACG01003707">
    <property type="protein sequence ID" value="CEK50572.1"/>
    <property type="molecule type" value="Transcribed_RNA"/>
</dbReference>
<feature type="non-terminal residue" evidence="1">
    <location>
        <position position="67"/>
    </location>
</feature>
<organism evidence="1">
    <name type="scientific">Arion vulgaris</name>
    <dbReference type="NCBI Taxonomy" id="1028688"/>
    <lineage>
        <taxon>Eukaryota</taxon>
        <taxon>Metazoa</taxon>
        <taxon>Spiralia</taxon>
        <taxon>Lophotrochozoa</taxon>
        <taxon>Mollusca</taxon>
        <taxon>Gastropoda</taxon>
        <taxon>Heterobranchia</taxon>
        <taxon>Euthyneura</taxon>
        <taxon>Panpulmonata</taxon>
        <taxon>Eupulmonata</taxon>
        <taxon>Stylommatophora</taxon>
        <taxon>Helicina</taxon>
        <taxon>Arionoidea</taxon>
        <taxon>Arionidae</taxon>
        <taxon>Arion</taxon>
    </lineage>
</organism>
<proteinExistence type="predicted"/>
<reference evidence="1" key="1">
    <citation type="submission" date="2014-12" db="EMBL/GenBank/DDBJ databases">
        <title>Insight into the proteome of Arion vulgaris.</title>
        <authorList>
            <person name="Aradska J."/>
            <person name="Bulat T."/>
            <person name="Smidak R."/>
            <person name="Sarate P."/>
            <person name="Gangsoo J."/>
            <person name="Sialana F."/>
            <person name="Bilban M."/>
            <person name="Lubec G."/>
        </authorList>
    </citation>
    <scope>NUCLEOTIDE SEQUENCE</scope>
    <source>
        <tissue evidence="1">Skin</tissue>
    </source>
</reference>
<evidence type="ECO:0000313" key="1">
    <source>
        <dbReference type="EMBL" id="CEK50572.1"/>
    </source>
</evidence>
<sequence>SSSSQVKLEQTRFPKLEEYAHFHYDVVEIPTVKLSICADVASGYKHNIELPEDSIMYLVTVTGSTPK</sequence>
<dbReference type="AlphaFoldDB" id="A0A0B6Y2Q4"/>
<name>A0A0B6Y2Q4_9EUPU</name>
<protein>
    <submittedName>
        <fullName evidence="1">Uncharacterized protein</fullName>
    </submittedName>
</protein>